<evidence type="ECO:0000313" key="2">
    <source>
        <dbReference type="EMBL" id="CAF4665176.1"/>
    </source>
</evidence>
<dbReference type="EMBL" id="CAJOBJ010118553">
    <property type="protein sequence ID" value="CAF4665176.1"/>
    <property type="molecule type" value="Genomic_DNA"/>
</dbReference>
<feature type="region of interest" description="Disordered" evidence="1">
    <location>
        <begin position="1"/>
        <end position="25"/>
    </location>
</feature>
<dbReference type="EMBL" id="CAJOBI010174882">
    <property type="protein sequence ID" value="CAF4903534.1"/>
    <property type="molecule type" value="Genomic_DNA"/>
</dbReference>
<evidence type="ECO:0000313" key="3">
    <source>
        <dbReference type="EMBL" id="CAF4903534.1"/>
    </source>
</evidence>
<comment type="caution">
    <text evidence="2">The sequence shown here is derived from an EMBL/GenBank/DDBJ whole genome shotgun (WGS) entry which is preliminary data.</text>
</comment>
<dbReference type="Proteomes" id="UP000681720">
    <property type="component" value="Unassembled WGS sequence"/>
</dbReference>
<gene>
    <name evidence="2" type="ORF">GIL414_LOCUS41654</name>
    <name evidence="3" type="ORF">SMN809_LOCUS51869</name>
</gene>
<feature type="compositionally biased region" description="Polar residues" evidence="1">
    <location>
        <begin position="7"/>
        <end position="16"/>
    </location>
</feature>
<dbReference type="Proteomes" id="UP000676336">
    <property type="component" value="Unassembled WGS sequence"/>
</dbReference>
<sequence length="48" mass="5162">MPAAVAASSTYGSSTNAKRKKRLRKADTNVVSVKFDRLLQPGEMHAGD</sequence>
<reference evidence="2" key="1">
    <citation type="submission" date="2021-02" db="EMBL/GenBank/DDBJ databases">
        <authorList>
            <person name="Nowell W R."/>
        </authorList>
    </citation>
    <scope>NUCLEOTIDE SEQUENCE</scope>
</reference>
<name>A0A8S3A2U9_9BILA</name>
<proteinExistence type="predicted"/>
<evidence type="ECO:0000256" key="1">
    <source>
        <dbReference type="SAM" id="MobiDB-lite"/>
    </source>
</evidence>
<dbReference type="AlphaFoldDB" id="A0A8S3A2U9"/>
<evidence type="ECO:0000313" key="4">
    <source>
        <dbReference type="Proteomes" id="UP000681720"/>
    </source>
</evidence>
<feature type="non-terminal residue" evidence="2">
    <location>
        <position position="1"/>
    </location>
</feature>
<protein>
    <submittedName>
        <fullName evidence="2">Uncharacterized protein</fullName>
    </submittedName>
</protein>
<accession>A0A8S3A2U9</accession>
<organism evidence="2 4">
    <name type="scientific">Rotaria magnacalcarata</name>
    <dbReference type="NCBI Taxonomy" id="392030"/>
    <lineage>
        <taxon>Eukaryota</taxon>
        <taxon>Metazoa</taxon>
        <taxon>Spiralia</taxon>
        <taxon>Gnathifera</taxon>
        <taxon>Rotifera</taxon>
        <taxon>Eurotatoria</taxon>
        <taxon>Bdelloidea</taxon>
        <taxon>Philodinida</taxon>
        <taxon>Philodinidae</taxon>
        <taxon>Rotaria</taxon>
    </lineage>
</organism>